<dbReference type="GO" id="GO:0006511">
    <property type="term" value="P:ubiquitin-dependent protein catabolic process"/>
    <property type="evidence" value="ECO:0007669"/>
    <property type="project" value="TreeGrafter"/>
</dbReference>
<evidence type="ECO:0000256" key="1">
    <source>
        <dbReference type="ARBA" id="ARBA00007912"/>
    </source>
</evidence>
<dbReference type="SUPFAM" id="SSF46785">
    <property type="entry name" value="Winged helix' DNA-binding domain"/>
    <property type="match status" value="1"/>
</dbReference>
<dbReference type="Pfam" id="PF01399">
    <property type="entry name" value="PCI"/>
    <property type="match status" value="1"/>
</dbReference>
<comment type="similarity">
    <text evidence="1">Belongs to the proteasome subunit S3 family.</text>
</comment>
<dbReference type="Proteomes" id="UP000054408">
    <property type="component" value="Unassembled WGS sequence"/>
</dbReference>
<dbReference type="SMART" id="SM00088">
    <property type="entry name" value="PINT"/>
    <property type="match status" value="1"/>
</dbReference>
<dbReference type="GO" id="GO:0042176">
    <property type="term" value="P:regulation of protein catabolic process"/>
    <property type="evidence" value="ECO:0007669"/>
    <property type="project" value="InterPro"/>
</dbReference>
<dbReference type="InterPro" id="IPR013586">
    <property type="entry name" value="PSMD3_C"/>
</dbReference>
<dbReference type="STRING" id="461836.A0A0L0DUP5"/>
<dbReference type="EMBL" id="GL349511">
    <property type="protein sequence ID" value="KNC55955.1"/>
    <property type="molecule type" value="Genomic_DNA"/>
</dbReference>
<evidence type="ECO:0000256" key="3">
    <source>
        <dbReference type="SAM" id="MobiDB-lite"/>
    </source>
</evidence>
<protein>
    <submittedName>
        <fullName evidence="5">26S proteasome non-ATPase regulatory subunit 3</fullName>
    </submittedName>
</protein>
<organism evidence="5 6">
    <name type="scientific">Thecamonas trahens ATCC 50062</name>
    <dbReference type="NCBI Taxonomy" id="461836"/>
    <lineage>
        <taxon>Eukaryota</taxon>
        <taxon>Apusozoa</taxon>
        <taxon>Apusomonadida</taxon>
        <taxon>Apusomonadidae</taxon>
        <taxon>Thecamonas</taxon>
    </lineage>
</organism>
<dbReference type="GO" id="GO:0008541">
    <property type="term" value="C:proteasome regulatory particle, lid subcomplex"/>
    <property type="evidence" value="ECO:0007669"/>
    <property type="project" value="TreeGrafter"/>
</dbReference>
<name>A0A0L0DUP5_THETB</name>
<dbReference type="eggNOG" id="KOG2581">
    <property type="taxonomic scope" value="Eukaryota"/>
</dbReference>
<gene>
    <name evidence="5" type="ORF">AMSG_11431</name>
</gene>
<dbReference type="OMA" id="AKVYFYF"/>
<evidence type="ECO:0000256" key="2">
    <source>
        <dbReference type="ARBA" id="ARBA00022942"/>
    </source>
</evidence>
<keyword evidence="6" id="KW-1185">Reference proteome</keyword>
<dbReference type="Pfam" id="PF25573">
    <property type="entry name" value="TPR_PSMD3_N"/>
    <property type="match status" value="1"/>
</dbReference>
<dbReference type="InterPro" id="IPR036390">
    <property type="entry name" value="WH_DNA-bd_sf"/>
</dbReference>
<dbReference type="GeneID" id="25569392"/>
<accession>A0A0L0DUP5</accession>
<keyword evidence="2 5" id="KW-0647">Proteasome</keyword>
<dbReference type="InterPro" id="IPR057985">
    <property type="entry name" value="TPR_PSMD3_N"/>
</dbReference>
<dbReference type="PROSITE" id="PS50250">
    <property type="entry name" value="PCI"/>
    <property type="match status" value="1"/>
</dbReference>
<sequence>MPSTEAEPMDVETTDADTPTETPRTPHDLMADAVTKLERTVAHKTTRHVGRVARGVALRFAVEGSVLGEFAKEKLGEAHPLAVGLVAVLNGSDADGAEFADADVASEEVEGVLPEIRVYIHLLAVVSLIAEGRHVAAVAVAQRLEAYVQEQQRFTLVPLAGKVYYYFARAHELCGSSAAGRATLLAAQQRASLRGEDEVSAVVVNALLRSYLAADQYDQAHKLVLNSRFPSKASSNQLARYHYYMGRIAAVQLKYKEAHKFLAEAARKAPQFTALGFRAAIHKLHCVVYLLRGELPDKATFRHPQFAELLAPYLELALAVRVGDLNGYNAVLEAHAATFAGDRVLSLIKRLRLSVLRTGLRKINMAYSRISLDDIAAKLGLASRGDVEFIVAKAIRDGVMDAVVDAETGVVTTNEVGDVYSSSAPLDELSQRISFCFSIHDDAVRAMRYPDVKSKAVVRGDADEEDVDELDLVDALLDDEDDLEDL</sequence>
<feature type="region of interest" description="Disordered" evidence="3">
    <location>
        <begin position="1"/>
        <end position="26"/>
    </location>
</feature>
<dbReference type="GO" id="GO:0030234">
    <property type="term" value="F:enzyme regulator activity"/>
    <property type="evidence" value="ECO:0007669"/>
    <property type="project" value="InterPro"/>
</dbReference>
<evidence type="ECO:0000313" key="6">
    <source>
        <dbReference type="Proteomes" id="UP000054408"/>
    </source>
</evidence>
<feature type="domain" description="PCI" evidence="4">
    <location>
        <begin position="239"/>
        <end position="418"/>
    </location>
</feature>
<dbReference type="OrthoDB" id="1713558at2759"/>
<dbReference type="PANTHER" id="PTHR10758">
    <property type="entry name" value="26S PROTEASOME NON-ATPASE REGULATORY SUBUNIT 3/COP9 SIGNALOSOME COMPLEX SUBUNIT 3"/>
    <property type="match status" value="1"/>
</dbReference>
<dbReference type="InterPro" id="IPR000717">
    <property type="entry name" value="PCI_dom"/>
</dbReference>
<dbReference type="RefSeq" id="XP_013752696.1">
    <property type="nucleotide sequence ID" value="XM_013897242.1"/>
</dbReference>
<dbReference type="Gene3D" id="1.25.40.570">
    <property type="match status" value="1"/>
</dbReference>
<dbReference type="Pfam" id="PF08375">
    <property type="entry name" value="Rpn3_C"/>
    <property type="match status" value="1"/>
</dbReference>
<dbReference type="SMART" id="SM00753">
    <property type="entry name" value="PAM"/>
    <property type="match status" value="1"/>
</dbReference>
<evidence type="ECO:0000313" key="5">
    <source>
        <dbReference type="EMBL" id="KNC55955.1"/>
    </source>
</evidence>
<dbReference type="InterPro" id="IPR050756">
    <property type="entry name" value="CSN3"/>
</dbReference>
<reference evidence="5 6" key="1">
    <citation type="submission" date="2010-05" db="EMBL/GenBank/DDBJ databases">
        <title>The Genome Sequence of Thecamonas trahens ATCC 50062.</title>
        <authorList>
            <consortium name="The Broad Institute Genome Sequencing Platform"/>
            <person name="Russ C."/>
            <person name="Cuomo C."/>
            <person name="Shea T."/>
            <person name="Young S.K."/>
            <person name="Zeng Q."/>
            <person name="Koehrsen M."/>
            <person name="Haas B."/>
            <person name="Borodovsky M."/>
            <person name="Guigo R."/>
            <person name="Alvarado L."/>
            <person name="Berlin A."/>
            <person name="Bochicchio J."/>
            <person name="Borenstein D."/>
            <person name="Chapman S."/>
            <person name="Chen Z."/>
            <person name="Freedman E."/>
            <person name="Gellesch M."/>
            <person name="Goldberg J."/>
            <person name="Griggs A."/>
            <person name="Gujja S."/>
            <person name="Heilman E."/>
            <person name="Heiman D."/>
            <person name="Hepburn T."/>
            <person name="Howarth C."/>
            <person name="Jen D."/>
            <person name="Larson L."/>
            <person name="Mehta T."/>
            <person name="Park D."/>
            <person name="Pearson M."/>
            <person name="Roberts A."/>
            <person name="Saif S."/>
            <person name="Shenoy N."/>
            <person name="Sisk P."/>
            <person name="Stolte C."/>
            <person name="Sykes S."/>
            <person name="Thomson T."/>
            <person name="Walk T."/>
            <person name="White J."/>
            <person name="Yandava C."/>
            <person name="Burger G."/>
            <person name="Gray M.W."/>
            <person name="Holland P.W.H."/>
            <person name="King N."/>
            <person name="Lang F.B.F."/>
            <person name="Roger A.J."/>
            <person name="Ruiz-Trillo I."/>
            <person name="Lander E."/>
            <person name="Nusbaum C."/>
        </authorList>
    </citation>
    <scope>NUCLEOTIDE SEQUENCE [LARGE SCALE GENOMIC DNA]</scope>
    <source>
        <strain evidence="5 6">ATCC 50062</strain>
    </source>
</reference>
<dbReference type="PANTHER" id="PTHR10758:SF2">
    <property type="entry name" value="26S PROTEASOME NON-ATPASE REGULATORY SUBUNIT 3"/>
    <property type="match status" value="1"/>
</dbReference>
<evidence type="ECO:0000259" key="4">
    <source>
        <dbReference type="PROSITE" id="PS50250"/>
    </source>
</evidence>
<proteinExistence type="inferred from homology"/>
<dbReference type="AlphaFoldDB" id="A0A0L0DUP5"/>